<evidence type="ECO:0000256" key="1">
    <source>
        <dbReference type="SAM" id="Phobius"/>
    </source>
</evidence>
<keyword evidence="1" id="KW-1133">Transmembrane helix</keyword>
<organism evidence="2 3">
    <name type="scientific">Blautia producta</name>
    <dbReference type="NCBI Taxonomy" id="33035"/>
    <lineage>
        <taxon>Bacteria</taxon>
        <taxon>Bacillati</taxon>
        <taxon>Bacillota</taxon>
        <taxon>Clostridia</taxon>
        <taxon>Lachnospirales</taxon>
        <taxon>Lachnospiraceae</taxon>
        <taxon>Blautia</taxon>
    </lineage>
</organism>
<dbReference type="InterPro" id="IPR007060">
    <property type="entry name" value="FtsL/DivIC"/>
</dbReference>
<accession>A0A4P6LYH1</accession>
<dbReference type="KEGG" id="bpro:PMF13cell1_02489"/>
<name>A0A4P6LYH1_9FIRM</name>
<evidence type="ECO:0008006" key="4">
    <source>
        <dbReference type="Google" id="ProtNLM"/>
    </source>
</evidence>
<dbReference type="EMBL" id="CP035945">
    <property type="protein sequence ID" value="QBE96942.1"/>
    <property type="molecule type" value="Genomic_DNA"/>
</dbReference>
<dbReference type="AlphaFoldDB" id="A0A4P6LYH1"/>
<dbReference type="RefSeq" id="WP_205730571.1">
    <property type="nucleotide sequence ID" value="NZ_CP035945.1"/>
</dbReference>
<dbReference type="Proteomes" id="UP000289794">
    <property type="component" value="Chromosome"/>
</dbReference>
<feature type="transmembrane region" description="Helical" evidence="1">
    <location>
        <begin position="12"/>
        <end position="31"/>
    </location>
</feature>
<keyword evidence="1" id="KW-0812">Transmembrane</keyword>
<keyword evidence="1" id="KW-0472">Membrane</keyword>
<gene>
    <name evidence="2" type="ORF">PMF13cell1_02489</name>
</gene>
<protein>
    <recommendedName>
        <fullName evidence="4">Cell division protein FtsH</fullName>
    </recommendedName>
</protein>
<dbReference type="Pfam" id="PF04977">
    <property type="entry name" value="DivIC"/>
    <property type="match status" value="1"/>
</dbReference>
<evidence type="ECO:0000313" key="2">
    <source>
        <dbReference type="EMBL" id="QBE96942.1"/>
    </source>
</evidence>
<proteinExistence type="predicted"/>
<sequence>MRRKKKKSLQNKIAMVSVTFVVGVLFIGLMVESSRLKGKVAEYETKKSEVSAKIEDEEARTKEIDELKKYMQTDEYAKEVARDKLGLVEGNQIIFKEEE</sequence>
<reference evidence="2 3" key="1">
    <citation type="submission" date="2019-01" db="EMBL/GenBank/DDBJ databases">
        <title>PMF-metabolizing Aryl O-demethylase.</title>
        <authorList>
            <person name="Kim M."/>
        </authorList>
    </citation>
    <scope>NUCLEOTIDE SEQUENCE [LARGE SCALE GENOMIC DNA]</scope>
    <source>
        <strain evidence="2 3">PMF1</strain>
    </source>
</reference>
<evidence type="ECO:0000313" key="3">
    <source>
        <dbReference type="Proteomes" id="UP000289794"/>
    </source>
</evidence>